<dbReference type="Pfam" id="PF01281">
    <property type="entry name" value="Ribosomal_L9_N"/>
    <property type="match status" value="1"/>
</dbReference>
<dbReference type="Gene3D" id="3.10.430.100">
    <property type="entry name" value="Ribosomal protein L9, C-terminal domain"/>
    <property type="match status" value="1"/>
</dbReference>
<dbReference type="InterPro" id="IPR036791">
    <property type="entry name" value="Ribosomal_bL9_C_sf"/>
</dbReference>
<dbReference type="EMBL" id="MFUH01000044">
    <property type="protein sequence ID" value="OGI81002.1"/>
    <property type="molecule type" value="Genomic_DNA"/>
</dbReference>
<dbReference type="InterPro" id="IPR020594">
    <property type="entry name" value="Ribosomal_bL9_bac/chp"/>
</dbReference>
<dbReference type="InterPro" id="IPR020070">
    <property type="entry name" value="Ribosomal_bL9_N"/>
</dbReference>
<keyword evidence="5" id="KW-0687">Ribonucleoprotein</keyword>
<proteinExistence type="inferred from homology"/>
<dbReference type="GO" id="GO:0006412">
    <property type="term" value="P:translation"/>
    <property type="evidence" value="ECO:0007669"/>
    <property type="project" value="InterPro"/>
</dbReference>
<dbReference type="NCBIfam" id="TIGR00158">
    <property type="entry name" value="L9"/>
    <property type="match status" value="1"/>
</dbReference>
<gene>
    <name evidence="9" type="ORF">A3B93_00620</name>
</gene>
<protein>
    <recommendedName>
        <fullName evidence="6">Large ribosomal subunit protein bL9</fullName>
    </recommendedName>
    <alternativeName>
        <fullName evidence="7">50S ribosomal protein L9</fullName>
    </alternativeName>
</protein>
<keyword evidence="3" id="KW-0694">RNA-binding</keyword>
<evidence type="ECO:0000313" key="10">
    <source>
        <dbReference type="Proteomes" id="UP000179880"/>
    </source>
</evidence>
<evidence type="ECO:0000256" key="5">
    <source>
        <dbReference type="ARBA" id="ARBA00023274"/>
    </source>
</evidence>
<dbReference type="InterPro" id="IPR000244">
    <property type="entry name" value="Ribosomal_bL9"/>
</dbReference>
<dbReference type="SUPFAM" id="SSF55653">
    <property type="entry name" value="Ribosomal protein L9 C-domain"/>
    <property type="match status" value="1"/>
</dbReference>
<dbReference type="Pfam" id="PF03948">
    <property type="entry name" value="Ribosomal_L9_C"/>
    <property type="match status" value="1"/>
</dbReference>
<dbReference type="GO" id="GO:0005840">
    <property type="term" value="C:ribosome"/>
    <property type="evidence" value="ECO:0007669"/>
    <property type="project" value="UniProtKB-KW"/>
</dbReference>
<dbReference type="Proteomes" id="UP000179880">
    <property type="component" value="Unassembled WGS sequence"/>
</dbReference>
<evidence type="ECO:0000256" key="3">
    <source>
        <dbReference type="ARBA" id="ARBA00022884"/>
    </source>
</evidence>
<evidence type="ECO:0000256" key="4">
    <source>
        <dbReference type="ARBA" id="ARBA00022980"/>
    </source>
</evidence>
<name>A0A1F6WGM4_9BACT</name>
<dbReference type="Gene3D" id="3.40.5.10">
    <property type="entry name" value="Ribosomal protein L9, N-terminal domain"/>
    <property type="match status" value="1"/>
</dbReference>
<dbReference type="InterPro" id="IPR020069">
    <property type="entry name" value="Ribosomal_bL9_C"/>
</dbReference>
<dbReference type="GO" id="GO:1990904">
    <property type="term" value="C:ribonucleoprotein complex"/>
    <property type="evidence" value="ECO:0007669"/>
    <property type="project" value="UniProtKB-KW"/>
</dbReference>
<dbReference type="SUPFAM" id="SSF55658">
    <property type="entry name" value="L9 N-domain-like"/>
    <property type="match status" value="1"/>
</dbReference>
<dbReference type="GO" id="GO:0019843">
    <property type="term" value="F:rRNA binding"/>
    <property type="evidence" value="ECO:0007669"/>
    <property type="project" value="UniProtKB-KW"/>
</dbReference>
<evidence type="ECO:0000259" key="8">
    <source>
        <dbReference type="PROSITE" id="PS00651"/>
    </source>
</evidence>
<keyword evidence="2" id="KW-0699">rRNA-binding</keyword>
<reference evidence="9 10" key="1">
    <citation type="journal article" date="2016" name="Nat. Commun.">
        <title>Thousands of microbial genomes shed light on interconnected biogeochemical processes in an aquifer system.</title>
        <authorList>
            <person name="Anantharaman K."/>
            <person name="Brown C.T."/>
            <person name="Hug L.A."/>
            <person name="Sharon I."/>
            <person name="Castelle C.J."/>
            <person name="Probst A.J."/>
            <person name="Thomas B.C."/>
            <person name="Singh A."/>
            <person name="Wilkins M.J."/>
            <person name="Karaoz U."/>
            <person name="Brodie E.L."/>
            <person name="Williams K.H."/>
            <person name="Hubbard S.S."/>
            <person name="Banfield J.F."/>
        </authorList>
    </citation>
    <scope>NUCLEOTIDE SEQUENCE [LARGE SCALE GENOMIC DNA]</scope>
</reference>
<accession>A0A1F6WGM4</accession>
<evidence type="ECO:0000256" key="1">
    <source>
        <dbReference type="ARBA" id="ARBA00010605"/>
    </source>
</evidence>
<dbReference type="PANTHER" id="PTHR21368">
    <property type="entry name" value="50S RIBOSOMAL PROTEIN L9"/>
    <property type="match status" value="1"/>
</dbReference>
<evidence type="ECO:0000313" key="9">
    <source>
        <dbReference type="EMBL" id="OGI81002.1"/>
    </source>
</evidence>
<dbReference type="HAMAP" id="MF_00503">
    <property type="entry name" value="Ribosomal_bL9"/>
    <property type="match status" value="1"/>
</dbReference>
<feature type="non-terminal residue" evidence="9">
    <location>
        <position position="146"/>
    </location>
</feature>
<dbReference type="GO" id="GO:0003735">
    <property type="term" value="F:structural constituent of ribosome"/>
    <property type="evidence" value="ECO:0007669"/>
    <property type="project" value="InterPro"/>
</dbReference>
<feature type="domain" description="Ribosomal protein L9" evidence="8">
    <location>
        <begin position="13"/>
        <end position="40"/>
    </location>
</feature>
<keyword evidence="4 9" id="KW-0689">Ribosomal protein</keyword>
<comment type="caution">
    <text evidence="9">The sequence shown here is derived from an EMBL/GenBank/DDBJ whole genome shotgun (WGS) entry which is preliminary data.</text>
</comment>
<evidence type="ECO:0000256" key="2">
    <source>
        <dbReference type="ARBA" id="ARBA00022730"/>
    </source>
</evidence>
<evidence type="ECO:0000256" key="6">
    <source>
        <dbReference type="ARBA" id="ARBA00035292"/>
    </source>
</evidence>
<dbReference type="AlphaFoldDB" id="A0A1F6WGM4"/>
<dbReference type="InterPro" id="IPR009027">
    <property type="entry name" value="Ribosomal_bL9/RNase_H1_N"/>
</dbReference>
<organism evidence="9 10">
    <name type="scientific">Candidatus Nomurabacteria bacterium RIFCSPHIGHO2_02_FULL_42_24</name>
    <dbReference type="NCBI Taxonomy" id="1801757"/>
    <lineage>
        <taxon>Bacteria</taxon>
        <taxon>Candidatus Nomuraibacteriota</taxon>
    </lineage>
</organism>
<dbReference type="InterPro" id="IPR036935">
    <property type="entry name" value="Ribosomal_bL9_N_sf"/>
</dbReference>
<dbReference type="PROSITE" id="PS00651">
    <property type="entry name" value="RIBOSOMAL_L9"/>
    <property type="match status" value="1"/>
</dbReference>
<comment type="similarity">
    <text evidence="1">Belongs to the bacterial ribosomal protein bL9 family.</text>
</comment>
<evidence type="ECO:0000256" key="7">
    <source>
        <dbReference type="ARBA" id="ARBA00035456"/>
    </source>
</evidence>
<sequence>MQIIFLQDVRGKGNKNEIKDVPDGYARNFLFPHKLAEQATPASLEKLEKMKEFILVEKKMQTETLKKSLEKISGLELVIKTKADEKGHLFSAIRAKDIAEKLKKDHQAEIGEEFIVLEKPIKTVGEQVVAIKVGDHQSSLKLLVEK</sequence>